<proteinExistence type="predicted"/>
<protein>
    <submittedName>
        <fullName evidence="1">Uncharacterized protein</fullName>
    </submittedName>
</protein>
<keyword evidence="2" id="KW-1185">Reference proteome</keyword>
<comment type="caution">
    <text evidence="1">The sequence shown here is derived from an EMBL/GenBank/DDBJ whole genome shotgun (WGS) entry which is preliminary data.</text>
</comment>
<dbReference type="EMBL" id="CM023484">
    <property type="protein sequence ID" value="KAH6933349.1"/>
    <property type="molecule type" value="Genomic_DNA"/>
</dbReference>
<dbReference type="Proteomes" id="UP000821845">
    <property type="component" value="Chromosome 4"/>
</dbReference>
<organism evidence="1 2">
    <name type="scientific">Hyalomma asiaticum</name>
    <name type="common">Tick</name>
    <dbReference type="NCBI Taxonomy" id="266040"/>
    <lineage>
        <taxon>Eukaryota</taxon>
        <taxon>Metazoa</taxon>
        <taxon>Ecdysozoa</taxon>
        <taxon>Arthropoda</taxon>
        <taxon>Chelicerata</taxon>
        <taxon>Arachnida</taxon>
        <taxon>Acari</taxon>
        <taxon>Parasitiformes</taxon>
        <taxon>Ixodida</taxon>
        <taxon>Ixodoidea</taxon>
        <taxon>Ixodidae</taxon>
        <taxon>Hyalomminae</taxon>
        <taxon>Hyalomma</taxon>
    </lineage>
</organism>
<gene>
    <name evidence="1" type="ORF">HPB50_014379</name>
</gene>
<accession>A0ACB7SHT8</accession>
<evidence type="ECO:0000313" key="2">
    <source>
        <dbReference type="Proteomes" id="UP000821845"/>
    </source>
</evidence>
<evidence type="ECO:0000313" key="1">
    <source>
        <dbReference type="EMBL" id="KAH6933349.1"/>
    </source>
</evidence>
<reference evidence="1" key="1">
    <citation type="submission" date="2020-05" db="EMBL/GenBank/DDBJ databases">
        <title>Large-scale comparative analyses of tick genomes elucidate their genetic diversity and vector capacities.</title>
        <authorList>
            <person name="Jia N."/>
            <person name="Wang J."/>
            <person name="Shi W."/>
            <person name="Du L."/>
            <person name="Sun Y."/>
            <person name="Zhan W."/>
            <person name="Jiang J."/>
            <person name="Wang Q."/>
            <person name="Zhang B."/>
            <person name="Ji P."/>
            <person name="Sakyi L.B."/>
            <person name="Cui X."/>
            <person name="Yuan T."/>
            <person name="Jiang B."/>
            <person name="Yang W."/>
            <person name="Lam T.T.-Y."/>
            <person name="Chang Q."/>
            <person name="Ding S."/>
            <person name="Wang X."/>
            <person name="Zhu J."/>
            <person name="Ruan X."/>
            <person name="Zhao L."/>
            <person name="Wei J."/>
            <person name="Que T."/>
            <person name="Du C."/>
            <person name="Cheng J."/>
            <person name="Dai P."/>
            <person name="Han X."/>
            <person name="Huang E."/>
            <person name="Gao Y."/>
            <person name="Liu J."/>
            <person name="Shao H."/>
            <person name="Ye R."/>
            <person name="Li L."/>
            <person name="Wei W."/>
            <person name="Wang X."/>
            <person name="Wang C."/>
            <person name="Yang T."/>
            <person name="Huo Q."/>
            <person name="Li W."/>
            <person name="Guo W."/>
            <person name="Chen H."/>
            <person name="Zhou L."/>
            <person name="Ni X."/>
            <person name="Tian J."/>
            <person name="Zhou Y."/>
            <person name="Sheng Y."/>
            <person name="Liu T."/>
            <person name="Pan Y."/>
            <person name="Xia L."/>
            <person name="Li J."/>
            <person name="Zhao F."/>
            <person name="Cao W."/>
        </authorList>
    </citation>
    <scope>NUCLEOTIDE SEQUENCE</scope>
    <source>
        <strain evidence="1">Hyas-2018</strain>
    </source>
</reference>
<name>A0ACB7SHT8_HYAAI</name>
<sequence length="482" mass="53898">MSLPLEHQSRLSDTSVGVKCPPNSGDSKKLNGSPSRTRTTRPTKNAKDGTPSEHRTDVGNAEVHHSVAENREQDGTQVGDDMDTVGSDDDEKETDNENNAGNGNSEWSIFSKRKPNRKVKPDQLRLERVSRPHFALSIRPLNKAHVHDIPKQAITASIEMSAQSWELAELAIFRYDLAANSIKVTVRDDEHAERLAALTRLAEKTCGRVRSYEVSIERTPAQKAGSSRGVIRVRPGQTIEYIIDHLRCETAKIIDARLLGKTNMLLLTFDTESPPTRLVFDYDITKVHEYRPKVIACYNCHGLGQIAKYCPSEEVCKECGRKHSKDSECDDELFCVACQKEGHISLNSACPSRVPKDMKKMSQHVQGYQRTVSWSETVRESAPKQLVASSDYEQQIKDLRKENQQLRAMLQEILARLPPSQRATQPGTPVRPNEPIPSTNCAERARSRSRVGRSLSRKTTANSMKQQPAGTLQPQQSRTLSA</sequence>